<evidence type="ECO:0000313" key="1">
    <source>
        <dbReference type="EMBL" id="MQX14584.1"/>
    </source>
</evidence>
<accession>A0A6N7LD06</accession>
<proteinExistence type="predicted"/>
<comment type="caution">
    <text evidence="1">The sequence shown here is derived from an EMBL/GenBank/DDBJ whole genome shotgun (WGS) entry which is preliminary data.</text>
</comment>
<keyword evidence="2" id="KW-1185">Reference proteome</keyword>
<dbReference type="EMBL" id="WITC01000032">
    <property type="protein sequence ID" value="MQX14584.1"/>
    <property type="molecule type" value="Genomic_DNA"/>
</dbReference>
<reference evidence="1 2" key="1">
    <citation type="journal article" date="2013" name="Genome Biol.">
        <title>Comparative genomics of the core and accessory genomes of 48 Sinorhizobium strains comprising five genospecies.</title>
        <authorList>
            <person name="Sugawara M."/>
            <person name="Epstein B."/>
            <person name="Badgley B.D."/>
            <person name="Unno T."/>
            <person name="Xu L."/>
            <person name="Reese J."/>
            <person name="Gyaneshwar P."/>
            <person name="Denny R."/>
            <person name="Mudge J."/>
            <person name="Bharti A.K."/>
            <person name="Farmer A.D."/>
            <person name="May G.D."/>
            <person name="Woodward J.E."/>
            <person name="Medigue C."/>
            <person name="Vallenet D."/>
            <person name="Lajus A."/>
            <person name="Rouy Z."/>
            <person name="Martinez-Vaz B."/>
            <person name="Tiffin P."/>
            <person name="Young N.D."/>
            <person name="Sadowsky M.J."/>
        </authorList>
    </citation>
    <scope>NUCLEOTIDE SEQUENCE [LARGE SCALE GENOMIC DNA]</scope>
    <source>
        <strain evidence="1 2">USDA4894</strain>
    </source>
</reference>
<name>A0A6N7LD06_SINTE</name>
<dbReference type="AlphaFoldDB" id="A0A6N7LD06"/>
<sequence length="49" mass="5423">MRKLAAAERILNNRMVRVSVTAEKVDFCGADRALPARGDARVQRGSIRP</sequence>
<protein>
    <submittedName>
        <fullName evidence="1">Uncharacterized protein</fullName>
    </submittedName>
</protein>
<evidence type="ECO:0000313" key="2">
    <source>
        <dbReference type="Proteomes" id="UP000439983"/>
    </source>
</evidence>
<organism evidence="1 2">
    <name type="scientific">Sinorhizobium terangae</name>
    <dbReference type="NCBI Taxonomy" id="110322"/>
    <lineage>
        <taxon>Bacteria</taxon>
        <taxon>Pseudomonadati</taxon>
        <taxon>Pseudomonadota</taxon>
        <taxon>Alphaproteobacteria</taxon>
        <taxon>Hyphomicrobiales</taxon>
        <taxon>Rhizobiaceae</taxon>
        <taxon>Sinorhizobium/Ensifer group</taxon>
        <taxon>Sinorhizobium</taxon>
    </lineage>
</organism>
<dbReference type="Proteomes" id="UP000439983">
    <property type="component" value="Unassembled WGS sequence"/>
</dbReference>
<gene>
    <name evidence="1" type="ORF">GHK62_07330</name>
</gene>
<dbReference type="RefSeq" id="WP_153437671.1">
    <property type="nucleotide sequence ID" value="NZ_CP121660.1"/>
</dbReference>